<dbReference type="SUPFAM" id="SSF56317">
    <property type="entry name" value="Carbon-nitrogen hydrolase"/>
    <property type="match status" value="1"/>
</dbReference>
<protein>
    <submittedName>
        <fullName evidence="3">Nitrilase/cyanide hydratase and apolipoprotein N-acyltransferase</fullName>
    </submittedName>
</protein>
<dbReference type="InterPro" id="IPR003010">
    <property type="entry name" value="C-N_Hydrolase"/>
</dbReference>
<dbReference type="PANTHER" id="PTHR43674:SF2">
    <property type="entry name" value="BETA-UREIDOPROPIONASE"/>
    <property type="match status" value="1"/>
</dbReference>
<dbReference type="STRING" id="584708.Apau_0964"/>
<dbReference type="GO" id="GO:0033388">
    <property type="term" value="P:putrescine biosynthetic process from arginine"/>
    <property type="evidence" value="ECO:0007669"/>
    <property type="project" value="TreeGrafter"/>
</dbReference>
<keyword evidence="3" id="KW-0449">Lipoprotein</keyword>
<gene>
    <name evidence="3" type="ORF">Apau_0964</name>
</gene>
<organism evidence="3 4">
    <name type="scientific">Aminomonas paucivorans DSM 12260</name>
    <dbReference type="NCBI Taxonomy" id="584708"/>
    <lineage>
        <taxon>Bacteria</taxon>
        <taxon>Thermotogati</taxon>
        <taxon>Synergistota</taxon>
        <taxon>Synergistia</taxon>
        <taxon>Synergistales</taxon>
        <taxon>Synergistaceae</taxon>
        <taxon>Aminomonas</taxon>
    </lineage>
</organism>
<reference evidence="3 4" key="1">
    <citation type="journal article" date="2010" name="Stand. Genomic Sci.">
        <title>Non-contiguous finished genome sequence of Aminomonas paucivorans type strain (GLU-3).</title>
        <authorList>
            <person name="Pitluck S."/>
            <person name="Yasawong M."/>
            <person name="Held B."/>
            <person name="Lapidus A."/>
            <person name="Nolan M."/>
            <person name="Copeland A."/>
            <person name="Lucas S."/>
            <person name="Del Rio T.G."/>
            <person name="Tice H."/>
            <person name="Cheng J.F."/>
            <person name="Chertkov O."/>
            <person name="Goodwin L."/>
            <person name="Tapia R."/>
            <person name="Han C."/>
            <person name="Liolios K."/>
            <person name="Ivanova N."/>
            <person name="Mavromatis K."/>
            <person name="Ovchinnikova G."/>
            <person name="Pati A."/>
            <person name="Chen A."/>
            <person name="Palaniappan K."/>
            <person name="Land M."/>
            <person name="Hauser L."/>
            <person name="Chang Y.J."/>
            <person name="Jeffries C.D."/>
            <person name="Pukall R."/>
            <person name="Spring S."/>
            <person name="Rohde M."/>
            <person name="Sikorski J."/>
            <person name="Goker M."/>
            <person name="Woyke T."/>
            <person name="Bristow J."/>
            <person name="Eisen J.A."/>
            <person name="Markowitz V."/>
            <person name="Hugenholtz P."/>
            <person name="Kyrpides N.C."/>
            <person name="Klenk H.P."/>
        </authorList>
    </citation>
    <scope>NUCLEOTIDE SEQUENCE [LARGE SCALE GENOMIC DNA]</scope>
    <source>
        <strain evidence="3 4">DSM 12260</strain>
    </source>
</reference>
<dbReference type="HOGENOM" id="CLU_030130_3_6_0"/>
<dbReference type="GO" id="GO:0016746">
    <property type="term" value="F:acyltransferase activity"/>
    <property type="evidence" value="ECO:0007669"/>
    <property type="project" value="UniProtKB-KW"/>
</dbReference>
<evidence type="ECO:0000259" key="2">
    <source>
        <dbReference type="PROSITE" id="PS50263"/>
    </source>
</evidence>
<accession>E3CWD9</accession>
<dbReference type="Pfam" id="PF00795">
    <property type="entry name" value="CN_hydrolase"/>
    <property type="match status" value="1"/>
</dbReference>
<dbReference type="EMBL" id="CM001022">
    <property type="protein sequence ID" value="EFQ23391.1"/>
    <property type="molecule type" value="Genomic_DNA"/>
</dbReference>
<dbReference type="AlphaFoldDB" id="E3CWD9"/>
<dbReference type="GO" id="GO:0050126">
    <property type="term" value="F:N-carbamoylputrescine amidase activity"/>
    <property type="evidence" value="ECO:0007669"/>
    <property type="project" value="TreeGrafter"/>
</dbReference>
<keyword evidence="3" id="KW-0808">Transferase</keyword>
<keyword evidence="4" id="KW-1185">Reference proteome</keyword>
<keyword evidence="1" id="KW-0378">Hydrolase</keyword>
<feature type="domain" description="CN hydrolase" evidence="2">
    <location>
        <begin position="3"/>
        <end position="253"/>
    </location>
</feature>
<dbReference type="Proteomes" id="UP000005096">
    <property type="component" value="Chromosome"/>
</dbReference>
<keyword evidence="3" id="KW-0012">Acyltransferase</keyword>
<name>E3CWD9_9BACT</name>
<dbReference type="PaxDb" id="584708-Apau_0964"/>
<dbReference type="PROSITE" id="PS50263">
    <property type="entry name" value="CN_HYDROLASE"/>
    <property type="match status" value="1"/>
</dbReference>
<evidence type="ECO:0000256" key="1">
    <source>
        <dbReference type="ARBA" id="ARBA00022801"/>
    </source>
</evidence>
<evidence type="ECO:0000313" key="4">
    <source>
        <dbReference type="Proteomes" id="UP000005096"/>
    </source>
</evidence>
<dbReference type="Gene3D" id="3.60.110.10">
    <property type="entry name" value="Carbon-nitrogen hydrolase"/>
    <property type="match status" value="1"/>
</dbReference>
<dbReference type="InterPro" id="IPR050345">
    <property type="entry name" value="Aliph_Amidase/BUP"/>
</dbReference>
<dbReference type="RefSeq" id="WP_006300572.1">
    <property type="nucleotide sequence ID" value="NZ_CM001022.1"/>
</dbReference>
<dbReference type="eggNOG" id="COG0388">
    <property type="taxonomic scope" value="Bacteria"/>
</dbReference>
<dbReference type="PANTHER" id="PTHR43674">
    <property type="entry name" value="NITRILASE C965.09-RELATED"/>
    <property type="match status" value="1"/>
</dbReference>
<dbReference type="InterPro" id="IPR036526">
    <property type="entry name" value="C-N_Hydrolase_sf"/>
</dbReference>
<proteinExistence type="predicted"/>
<evidence type="ECO:0000313" key="3">
    <source>
        <dbReference type="EMBL" id="EFQ23391.1"/>
    </source>
</evidence>
<sequence length="286" mass="31099">MSLTAALVQISPTLLDLGGNLLRHVQGLEEARRRGARLAVFPEMSLTGYRIGDVSLDASARSALDRDLRTSLESLRKALETLDMDGVVSYPLFEGGRTFIAAEYVERGRTLGVHRKVNLCNYGHYREDRTFTPGEDLTVLRPRWGAAGLLVCEDLWHPVNGILCTQMGAQALLVPSAPSAPSREEIGANLARWRLLAGAQALAQTCYVLCCCGSGPEGAFHGDGGSFAFGPRGDLLLSLREGDPDLGVVDLDLEGLARVREETPLLRNERNDLILRTYGRLESGNP</sequence>